<feature type="chain" id="PRO_5008646539" description="DUF4198 domain-containing protein" evidence="1">
    <location>
        <begin position="21"/>
        <end position="255"/>
    </location>
</feature>
<dbReference type="EMBL" id="MAUJ01000001">
    <property type="protein sequence ID" value="OCQ23761.1"/>
    <property type="molecule type" value="Genomic_DNA"/>
</dbReference>
<evidence type="ECO:0000313" key="2">
    <source>
        <dbReference type="EMBL" id="OCQ23761.1"/>
    </source>
</evidence>
<dbReference type="Proteomes" id="UP000093366">
    <property type="component" value="Unassembled WGS sequence"/>
</dbReference>
<protein>
    <recommendedName>
        <fullName evidence="4">DUF4198 domain-containing protein</fullName>
    </recommendedName>
</protein>
<evidence type="ECO:0008006" key="4">
    <source>
        <dbReference type="Google" id="ProtNLM"/>
    </source>
</evidence>
<sequence>MKSIIFSLALVFLSTGYSMAKNVDHVGGYRVFVTSGLDSSGLPVDKIDTIKLDHEQFYVYSEWNVPAGKYRYSCVIYDGNRNIVNSQHNTYESDGGNLSFWCSHYLDKSVNKPGDWYAEMGIEGYGTAEIYFNVQEDDIRSVLAGKWGWASQKNKCAPEHSITITFNDTGSKMYHSSQSGLALTTSEETYDRIVYSILAEGDKLLRTIVINETQKTEEGEMFLWDLILKDDKSFCWKQSEWPEGHCTERLVRCEN</sequence>
<organism evidence="2 3">
    <name type="scientific">Pseudoalteromonas luteoviolacea</name>
    <dbReference type="NCBI Taxonomy" id="43657"/>
    <lineage>
        <taxon>Bacteria</taxon>
        <taxon>Pseudomonadati</taxon>
        <taxon>Pseudomonadota</taxon>
        <taxon>Gammaproteobacteria</taxon>
        <taxon>Alteromonadales</taxon>
        <taxon>Pseudoalteromonadaceae</taxon>
        <taxon>Pseudoalteromonas</taxon>
    </lineage>
</organism>
<dbReference type="AlphaFoldDB" id="A0A1C0TWR9"/>
<accession>A0A1C0TWR9</accession>
<keyword evidence="1" id="KW-0732">Signal</keyword>
<evidence type="ECO:0000313" key="3">
    <source>
        <dbReference type="Proteomes" id="UP000093366"/>
    </source>
</evidence>
<name>A0A1C0TWR9_9GAMM</name>
<comment type="caution">
    <text evidence="2">The sequence shown here is derived from an EMBL/GenBank/DDBJ whole genome shotgun (WGS) entry which is preliminary data.</text>
</comment>
<gene>
    <name evidence="2" type="ORF">A7985_07420</name>
</gene>
<reference evidence="3" key="1">
    <citation type="submission" date="2016-07" db="EMBL/GenBank/DDBJ databases">
        <authorList>
            <person name="Florea S."/>
            <person name="Webb J.S."/>
            <person name="Jaromczyk J."/>
            <person name="Schardl C.L."/>
        </authorList>
    </citation>
    <scope>NUCLEOTIDE SEQUENCE [LARGE SCALE GENOMIC DNA]</scope>
    <source>
        <strain evidence="3">IPB1</strain>
    </source>
</reference>
<proteinExistence type="predicted"/>
<feature type="signal peptide" evidence="1">
    <location>
        <begin position="1"/>
        <end position="20"/>
    </location>
</feature>
<dbReference type="OrthoDB" id="6401716at2"/>
<dbReference type="RefSeq" id="WP_065789774.1">
    <property type="nucleotide sequence ID" value="NZ_MAUJ01000001.1"/>
</dbReference>
<evidence type="ECO:0000256" key="1">
    <source>
        <dbReference type="SAM" id="SignalP"/>
    </source>
</evidence>